<gene>
    <name evidence="1" type="ORF">METZ01_LOCUS81005</name>
</gene>
<sequence>MHTTLECQTLFNEFVEFISHKNDIHVGEIKKNTPTKDIDDKVRELEISYENDSSILIKVPGHRPIPYDCRHLGFRDSQTRAWKFFIEVVSSNDHQFNFGPAYEYYSEGTRKKRAKIKHYDARWKLCDEVCKRLRKFFAKEFGWVFPRDYKLYERNLLGPEGERRFKFQVSNPNSFKTNPAVEDNFSELEELDLLSEIQKFQKEYMLNQESEDDIPVELFAALKVGQEKFGWSESHFKEMIGWPEKYEEEIVYEEKIVAK</sequence>
<dbReference type="AlphaFoldDB" id="A0A381UK78"/>
<proteinExistence type="predicted"/>
<accession>A0A381UK78</accession>
<name>A0A381UK78_9ZZZZ</name>
<evidence type="ECO:0000313" key="1">
    <source>
        <dbReference type="EMBL" id="SVA28151.1"/>
    </source>
</evidence>
<dbReference type="EMBL" id="UINC01006540">
    <property type="protein sequence ID" value="SVA28151.1"/>
    <property type="molecule type" value="Genomic_DNA"/>
</dbReference>
<reference evidence="1" key="1">
    <citation type="submission" date="2018-05" db="EMBL/GenBank/DDBJ databases">
        <authorList>
            <person name="Lanie J.A."/>
            <person name="Ng W.-L."/>
            <person name="Kazmierczak K.M."/>
            <person name="Andrzejewski T.M."/>
            <person name="Davidsen T.M."/>
            <person name="Wayne K.J."/>
            <person name="Tettelin H."/>
            <person name="Glass J.I."/>
            <person name="Rusch D."/>
            <person name="Podicherti R."/>
            <person name="Tsui H.-C.T."/>
            <person name="Winkler M.E."/>
        </authorList>
    </citation>
    <scope>NUCLEOTIDE SEQUENCE</scope>
</reference>
<protein>
    <submittedName>
        <fullName evidence="1">Uncharacterized protein</fullName>
    </submittedName>
</protein>
<organism evidence="1">
    <name type="scientific">marine metagenome</name>
    <dbReference type="NCBI Taxonomy" id="408172"/>
    <lineage>
        <taxon>unclassified sequences</taxon>
        <taxon>metagenomes</taxon>
        <taxon>ecological metagenomes</taxon>
    </lineage>
</organism>